<evidence type="ECO:0000313" key="2">
    <source>
        <dbReference type="EMBL" id="OLP99753.1"/>
    </source>
</evidence>
<keyword evidence="3" id="KW-1185">Reference proteome</keyword>
<sequence length="497" mass="55910">MLLLFYEGSRLLFQAEELPRSTVTAETVKRFQASIRARMAGSDALPDKTEDEWTSSDALRKMPPGPARRGLLTFVVGGEPFEIPWPYLALHSPVWADKLAEDPNLAVIELEGEPPHICRSRLSHRMSAPYLVTTHREHCTSCRREVDDDEVVVSGEGFRVHLGCGTVLEFEGLQPTGPQLAGPDLASLSSEVDWLAEQRRILEQLSGESKGRRRTGDGKKPRSIDAQSILRDAAAVATKCQGDSEEHPLQWQMAGEAKRRRSPEEQFSTDPSSSQAENGELPSAAMQADSFRAYLNFLQGADGPTGDLSPSNFLQILHWNQEFGVEHIRGQCEAFLLDPRCREAIELSPDEVLEIAARHDMPKLYEKAVEVTGQGMQYIQVPKGEPTKFDSEDLRTDVVKAHLSMGVMCADGEMRCRHRYADQALLPDAHERARLLWKSRGRFRKPAPAEPDHDWRCPQMVWPHHSFRGEDWTAIASETQPTLPRRSALRSEPRRRK</sequence>
<accession>A0A1Q9DX47</accession>
<dbReference type="OrthoDB" id="420775at2759"/>
<dbReference type="Proteomes" id="UP000186817">
    <property type="component" value="Unassembled WGS sequence"/>
</dbReference>
<organism evidence="2 3">
    <name type="scientific">Symbiodinium microadriaticum</name>
    <name type="common">Dinoflagellate</name>
    <name type="synonym">Zooxanthella microadriatica</name>
    <dbReference type="NCBI Taxonomy" id="2951"/>
    <lineage>
        <taxon>Eukaryota</taxon>
        <taxon>Sar</taxon>
        <taxon>Alveolata</taxon>
        <taxon>Dinophyceae</taxon>
        <taxon>Suessiales</taxon>
        <taxon>Symbiodiniaceae</taxon>
        <taxon>Symbiodinium</taxon>
    </lineage>
</organism>
<name>A0A1Q9DX47_SYMMI</name>
<reference evidence="2 3" key="1">
    <citation type="submission" date="2016-02" db="EMBL/GenBank/DDBJ databases">
        <title>Genome analysis of coral dinoflagellate symbionts highlights evolutionary adaptations to a symbiotic lifestyle.</title>
        <authorList>
            <person name="Aranda M."/>
            <person name="Li Y."/>
            <person name="Liew Y.J."/>
            <person name="Baumgarten S."/>
            <person name="Simakov O."/>
            <person name="Wilson M."/>
            <person name="Piel J."/>
            <person name="Ashoor H."/>
            <person name="Bougouffa S."/>
            <person name="Bajic V.B."/>
            <person name="Ryu T."/>
            <person name="Ravasi T."/>
            <person name="Bayer T."/>
            <person name="Micklem G."/>
            <person name="Kim H."/>
            <person name="Bhak J."/>
            <person name="Lajeunesse T.C."/>
            <person name="Voolstra C.R."/>
        </authorList>
    </citation>
    <scope>NUCLEOTIDE SEQUENCE [LARGE SCALE GENOMIC DNA]</scope>
    <source>
        <strain evidence="2 3">CCMP2467</strain>
    </source>
</reference>
<comment type="caution">
    <text evidence="2">The sequence shown here is derived from an EMBL/GenBank/DDBJ whole genome shotgun (WGS) entry which is preliminary data.</text>
</comment>
<dbReference type="AlphaFoldDB" id="A0A1Q9DX47"/>
<feature type="region of interest" description="Disordered" evidence="1">
    <location>
        <begin position="205"/>
        <end position="280"/>
    </location>
</feature>
<proteinExistence type="predicted"/>
<feature type="compositionally biased region" description="Basic and acidic residues" evidence="1">
    <location>
        <begin position="214"/>
        <end position="223"/>
    </location>
</feature>
<feature type="region of interest" description="Disordered" evidence="1">
    <location>
        <begin position="475"/>
        <end position="497"/>
    </location>
</feature>
<protein>
    <submittedName>
        <fullName evidence="2">Uncharacterized protein</fullName>
    </submittedName>
</protein>
<evidence type="ECO:0000256" key="1">
    <source>
        <dbReference type="SAM" id="MobiDB-lite"/>
    </source>
</evidence>
<feature type="compositionally biased region" description="Polar residues" evidence="1">
    <location>
        <begin position="265"/>
        <end position="277"/>
    </location>
</feature>
<dbReference type="EMBL" id="LSRX01000351">
    <property type="protein sequence ID" value="OLP99753.1"/>
    <property type="molecule type" value="Genomic_DNA"/>
</dbReference>
<gene>
    <name evidence="2" type="ORF">AK812_SmicGene17662</name>
</gene>
<evidence type="ECO:0000313" key="3">
    <source>
        <dbReference type="Proteomes" id="UP000186817"/>
    </source>
</evidence>